<feature type="compositionally biased region" description="Low complexity" evidence="1">
    <location>
        <begin position="18"/>
        <end position="37"/>
    </location>
</feature>
<comment type="caution">
    <text evidence="2">The sequence shown here is derived from an EMBL/GenBank/DDBJ whole genome shotgun (WGS) entry which is preliminary data.</text>
</comment>
<dbReference type="Proteomes" id="UP000193411">
    <property type="component" value="Unassembled WGS sequence"/>
</dbReference>
<name>A0A1Y2H7D8_9FUNG</name>
<reference evidence="2 3" key="1">
    <citation type="submission" date="2016-07" db="EMBL/GenBank/DDBJ databases">
        <title>Pervasive Adenine N6-methylation of Active Genes in Fungi.</title>
        <authorList>
            <consortium name="DOE Joint Genome Institute"/>
            <person name="Mondo S.J."/>
            <person name="Dannebaum R.O."/>
            <person name="Kuo R.C."/>
            <person name="Labutti K."/>
            <person name="Haridas S."/>
            <person name="Kuo A."/>
            <person name="Salamov A."/>
            <person name="Ahrendt S.R."/>
            <person name="Lipzen A."/>
            <person name="Sullivan W."/>
            <person name="Andreopoulos W.B."/>
            <person name="Clum A."/>
            <person name="Lindquist E."/>
            <person name="Daum C."/>
            <person name="Ramamoorthy G.K."/>
            <person name="Gryganskyi A."/>
            <person name="Culley D."/>
            <person name="Magnuson J.K."/>
            <person name="James T.Y."/>
            <person name="O'Malley M.A."/>
            <person name="Stajich J.E."/>
            <person name="Spatafora J.W."/>
            <person name="Visel A."/>
            <person name="Grigoriev I.V."/>
        </authorList>
    </citation>
    <scope>NUCLEOTIDE SEQUENCE [LARGE SCALE GENOMIC DNA]</scope>
    <source>
        <strain evidence="2 3">PL171</strain>
    </source>
</reference>
<proteinExistence type="predicted"/>
<protein>
    <submittedName>
        <fullName evidence="2">Uncharacterized protein</fullName>
    </submittedName>
</protein>
<evidence type="ECO:0000256" key="1">
    <source>
        <dbReference type="SAM" id="MobiDB-lite"/>
    </source>
</evidence>
<sequence>MIVAPVLARFLAHARDPMAAAAPTAARAPGTAQAATATDHRARPATSTSSTTTSAPLTVATWRASTRMLTAHPGLHNASRVLCVLLTSPRGHTWRRRTTPMAAATVSGGSSL</sequence>
<evidence type="ECO:0000313" key="2">
    <source>
        <dbReference type="EMBL" id="ORZ30507.1"/>
    </source>
</evidence>
<accession>A0A1Y2H7D8</accession>
<feature type="region of interest" description="Disordered" evidence="1">
    <location>
        <begin position="18"/>
        <end position="55"/>
    </location>
</feature>
<organism evidence="2 3">
    <name type="scientific">Catenaria anguillulae PL171</name>
    <dbReference type="NCBI Taxonomy" id="765915"/>
    <lineage>
        <taxon>Eukaryota</taxon>
        <taxon>Fungi</taxon>
        <taxon>Fungi incertae sedis</taxon>
        <taxon>Blastocladiomycota</taxon>
        <taxon>Blastocladiomycetes</taxon>
        <taxon>Blastocladiales</taxon>
        <taxon>Catenariaceae</taxon>
        <taxon>Catenaria</taxon>
    </lineage>
</organism>
<dbReference type="AlphaFoldDB" id="A0A1Y2H7D8"/>
<dbReference type="EMBL" id="MCFL01000083">
    <property type="protein sequence ID" value="ORZ30507.1"/>
    <property type="molecule type" value="Genomic_DNA"/>
</dbReference>
<keyword evidence="3" id="KW-1185">Reference proteome</keyword>
<evidence type="ECO:0000313" key="3">
    <source>
        <dbReference type="Proteomes" id="UP000193411"/>
    </source>
</evidence>
<gene>
    <name evidence="2" type="ORF">BCR44DRAFT_1444740</name>
</gene>